<keyword evidence="7" id="KW-0472">Membrane</keyword>
<organism evidence="10">
    <name type="scientific">Magallana gigas</name>
    <name type="common">Pacific oyster</name>
    <name type="synonym">Crassostrea gigas</name>
    <dbReference type="NCBI Taxonomy" id="29159"/>
    <lineage>
        <taxon>Eukaryota</taxon>
        <taxon>Metazoa</taxon>
        <taxon>Spiralia</taxon>
        <taxon>Lophotrochozoa</taxon>
        <taxon>Mollusca</taxon>
        <taxon>Bivalvia</taxon>
        <taxon>Autobranchia</taxon>
        <taxon>Pteriomorphia</taxon>
        <taxon>Ostreida</taxon>
        <taxon>Ostreoidea</taxon>
        <taxon>Ostreidae</taxon>
        <taxon>Magallana</taxon>
    </lineage>
</organism>
<dbReference type="HOGENOM" id="CLU_248060_0_0_1"/>
<dbReference type="PANTHER" id="PTHR28652:SF2">
    <property type="entry name" value="TRANSMEMBRANE PROTEIN 59-LIKE PROTEIN"/>
    <property type="match status" value="1"/>
</dbReference>
<dbReference type="Gene3D" id="1.25.10.20">
    <property type="entry name" value="Vitellinogen, superhelical"/>
    <property type="match status" value="1"/>
</dbReference>
<keyword evidence="3" id="KW-0812">Transmembrane</keyword>
<dbReference type="SMART" id="SM01169">
    <property type="entry name" value="DUF1943"/>
    <property type="match status" value="1"/>
</dbReference>
<dbReference type="Pfam" id="PF12280">
    <property type="entry name" value="BSMAP"/>
    <property type="match status" value="2"/>
</dbReference>
<dbReference type="GO" id="GO:0000139">
    <property type="term" value="C:Golgi membrane"/>
    <property type="evidence" value="ECO:0007669"/>
    <property type="project" value="UniProtKB-SubCell"/>
</dbReference>
<evidence type="ECO:0000256" key="4">
    <source>
        <dbReference type="ARBA" id="ARBA00022729"/>
    </source>
</evidence>
<keyword evidence="5" id="KW-1133">Transmembrane helix</keyword>
<dbReference type="InterPro" id="IPR001747">
    <property type="entry name" value="Vitellogenin_N"/>
</dbReference>
<dbReference type="InterPro" id="IPR022065">
    <property type="entry name" value="Uncharacterised_TMEM59"/>
</dbReference>
<dbReference type="InterPro" id="IPR011030">
    <property type="entry name" value="Lipovitellin_superhlx_dom"/>
</dbReference>
<name>K1PQE5_MAGGI</name>
<evidence type="ECO:0000256" key="6">
    <source>
        <dbReference type="ARBA" id="ARBA00023034"/>
    </source>
</evidence>
<accession>K1PQE5</accession>
<protein>
    <submittedName>
        <fullName evidence="10">Uncharacterized protein</fullName>
    </submittedName>
</protein>
<comment type="similarity">
    <text evidence="2">Belongs to the TMEM59 family.</text>
</comment>
<dbReference type="Pfam" id="PF09172">
    <property type="entry name" value="Vit_open_b-sht"/>
    <property type="match status" value="1"/>
</dbReference>
<proteinExistence type="inferred from homology"/>
<dbReference type="InParanoid" id="K1PQE5"/>
<dbReference type="PANTHER" id="PTHR28652">
    <property type="entry name" value="TRANSMEMBRANE PROTEIN 59-LIKE PROTEIN"/>
    <property type="match status" value="1"/>
</dbReference>
<dbReference type="EMBL" id="JH819087">
    <property type="protein sequence ID" value="EKC23903.1"/>
    <property type="molecule type" value="Genomic_DNA"/>
</dbReference>
<dbReference type="Gene3D" id="2.30.230.10">
    <property type="entry name" value="Lipovitellin, beta-sheet shell regions, chain A"/>
    <property type="match status" value="1"/>
</dbReference>
<evidence type="ECO:0000256" key="8">
    <source>
        <dbReference type="ARBA" id="ARBA00023180"/>
    </source>
</evidence>
<comment type="caution">
    <text evidence="9">Lacks conserved residue(s) required for the propagation of feature annotation.</text>
</comment>
<dbReference type="GO" id="GO:0005319">
    <property type="term" value="F:lipid transporter activity"/>
    <property type="evidence" value="ECO:0007669"/>
    <property type="project" value="InterPro"/>
</dbReference>
<comment type="subcellular location">
    <subcellularLocation>
        <location evidence="1">Golgi apparatus membrane</location>
        <topology evidence="1">Single-pass type I membrane protein</topology>
    </subcellularLocation>
</comment>
<keyword evidence="4" id="KW-0732">Signal</keyword>
<evidence type="ECO:0000313" key="10">
    <source>
        <dbReference type="EMBL" id="EKC23903.1"/>
    </source>
</evidence>
<reference evidence="10" key="1">
    <citation type="journal article" date="2012" name="Nature">
        <title>The oyster genome reveals stress adaptation and complexity of shell formation.</title>
        <authorList>
            <person name="Zhang G."/>
            <person name="Fang X."/>
            <person name="Guo X."/>
            <person name="Li L."/>
            <person name="Luo R."/>
            <person name="Xu F."/>
            <person name="Yang P."/>
            <person name="Zhang L."/>
            <person name="Wang X."/>
            <person name="Qi H."/>
            <person name="Xiong Z."/>
            <person name="Que H."/>
            <person name="Xie Y."/>
            <person name="Holland P.W."/>
            <person name="Paps J."/>
            <person name="Zhu Y."/>
            <person name="Wu F."/>
            <person name="Chen Y."/>
            <person name="Wang J."/>
            <person name="Peng C."/>
            <person name="Meng J."/>
            <person name="Yang L."/>
            <person name="Liu J."/>
            <person name="Wen B."/>
            <person name="Zhang N."/>
            <person name="Huang Z."/>
            <person name="Zhu Q."/>
            <person name="Feng Y."/>
            <person name="Mount A."/>
            <person name="Hedgecock D."/>
            <person name="Xu Z."/>
            <person name="Liu Y."/>
            <person name="Domazet-Loso T."/>
            <person name="Du Y."/>
            <person name="Sun X."/>
            <person name="Zhang S."/>
            <person name="Liu B."/>
            <person name="Cheng P."/>
            <person name="Jiang X."/>
            <person name="Li J."/>
            <person name="Fan D."/>
            <person name="Wang W."/>
            <person name="Fu W."/>
            <person name="Wang T."/>
            <person name="Wang B."/>
            <person name="Zhang J."/>
            <person name="Peng Z."/>
            <person name="Li Y."/>
            <person name="Li N."/>
            <person name="Wang J."/>
            <person name="Chen M."/>
            <person name="He Y."/>
            <person name="Tan F."/>
            <person name="Song X."/>
            <person name="Zheng Q."/>
            <person name="Huang R."/>
            <person name="Yang H."/>
            <person name="Du X."/>
            <person name="Chen L."/>
            <person name="Yang M."/>
            <person name="Gaffney P.M."/>
            <person name="Wang S."/>
            <person name="Luo L."/>
            <person name="She Z."/>
            <person name="Ming Y."/>
            <person name="Huang W."/>
            <person name="Zhang S."/>
            <person name="Huang B."/>
            <person name="Zhang Y."/>
            <person name="Qu T."/>
            <person name="Ni P."/>
            <person name="Miao G."/>
            <person name="Wang J."/>
            <person name="Wang Q."/>
            <person name="Steinberg C.E."/>
            <person name="Wang H."/>
            <person name="Li N."/>
            <person name="Qian L."/>
            <person name="Zhang G."/>
            <person name="Li Y."/>
            <person name="Yang H."/>
            <person name="Liu X."/>
            <person name="Wang J."/>
            <person name="Yin Y."/>
            <person name="Wang J."/>
        </authorList>
    </citation>
    <scope>NUCLEOTIDE SEQUENCE [LARGE SCALE GENOMIC DNA]</scope>
    <source>
        <strain evidence="10">05x7-T-G4-1.051#20</strain>
    </source>
</reference>
<sequence>MSASWSVYANNQRIIIVKSQPQFFAQIDSTDTDDEYNTANYFETNLDSVDGSATPVLKNSQILGFGDSMEMSQSQDERNSSDWLSCVSKKTGMPRLILSLILLSCAVMMIWLCLTAAVTSPDHRIKQESKKLSINGDLEYLREQEAMGVRLLFPQEKLDADPLPIKIKVQRLNLIQKVGSRRVAKRLAMRPCEEAYNKSEELDACTLGCKSQVPHVVENQSQDDFMDMMYPLMYVHSVYSSMLDRMYSGMSASWSVYANNQRIIIVKSQPQFFAQIDSTDTDDEYNTANYFETNLDSVDGSATPVLKNSQILGFGDSMEMSQSQDERNSSDWLSCVSKKTGMPRLILSLILLSCAVMMIWLCLTAAVTSPDHRIKQESKKLSINGDLEYLREQEAMGVRLLFPQEKLDADPLPIKIKVQRLVLGIHTSIQCFSQGFNSNSYHAGAYCWGVKILKPVTCDKKHTWFLHGKTYHYLFTAISDSGFVGASESKAGFKYTCRFSVDVARKCEGLLKIDHCDLYDRQPGADVLYNKSAKSDSFSKQMSKHSVYFQYHLGEVNREGIVTSEVEDPAILNIKRAILSSLQLKIMPVDQYDKEPHQQTDIFGVCPTDFRVSESDPDLFYTERNLRLCEMPQIYRRPMNIFSMIQKPYGGYKIGKVLEAVYPFSSTVKCNHEVNRRHQLKMVNCLQQQIFEPTAYNGSVYASYMTNISQSLELKEVVKLDIRSVNRRIRGKKYVDILFEFETKNQAETTTENIDNVLHQLVDGMKNDNMEEVPGLYHQLVYTMKNSNSKTLLGILKDILNCHGNNTVNCDSVHQYAEKDYFLDGLLSCGTHGCLEVFADCLKNGQVYDPIISSLFSYDLAINHKPSPEILSVLFDVCKNSSKFEHWLPLSIMVQRFLQETHTPEFQQDHIITGFVSHIAHEIGYTCQSDMWQLLDTLEKENPMDYMRMYMTSFIEGVMENEQPDRQGYRDLWKKVLKKDGRHLPSHYSFLFGRSLYIDLSRYFKLPLSSTFQGLQLELDMVYDPLKPSYQSTVIKLNYFNGKKHNILEVGTDMRGLVLQDGSKSYQGIFSMISLFKRIKDEVDKSDSVNPKEMFGNFHTELVQEIRGLFQRINYQGDKEALGGLLHLKVFGHEVAYVEAERLLELLSVKYLTTKGHEFLEVFMFHFNKGYNRIKTRSSQIMDLTKVLPTVSGASLNMTVLVLHTSATEVKAKLSLENFLLGLGPLETLAHVSHQGAFEFLGQMTVTLPSLACKKARMVTRGVLRGALDVDAMLTAFKPSIEVLEHFKLTLFSRNDGMKKEFAFIKNKMVLMHGDEIDIEEVPFLPNYHGKFERCYAWSPLTDQEVCDNDTHVFFDLNPRNLSLEECLLIGAKIEELDESTGGGYQFLFVVEQQHKYQVYVSIKVKDFSREIGADFILTYKLLGTNDDFREKTTEIQKFVPDPDCRRLGLLGQQKVTVRAKVTGNIASLRLKHGPGVNIDYKMALTYLVCNNYMYLFGEGNVGKLVKGNGRNYW</sequence>
<dbReference type="PROSITE" id="PS51211">
    <property type="entry name" value="VITELLOGENIN"/>
    <property type="match status" value="1"/>
</dbReference>
<keyword evidence="8" id="KW-0325">Glycoprotein</keyword>
<evidence type="ECO:0000256" key="7">
    <source>
        <dbReference type="ARBA" id="ARBA00023136"/>
    </source>
</evidence>
<dbReference type="InterPro" id="IPR015255">
    <property type="entry name" value="Vitellinogen_open_b-sht"/>
</dbReference>
<evidence type="ECO:0000256" key="5">
    <source>
        <dbReference type="ARBA" id="ARBA00022989"/>
    </source>
</evidence>
<dbReference type="SUPFAM" id="SSF48431">
    <property type="entry name" value="Lipovitellin-phosvitin complex, superhelical domain"/>
    <property type="match status" value="1"/>
</dbReference>
<dbReference type="SUPFAM" id="SSF56968">
    <property type="entry name" value="Lipovitellin-phosvitin complex, beta-sheet shell regions"/>
    <property type="match status" value="1"/>
</dbReference>
<evidence type="ECO:0000256" key="9">
    <source>
        <dbReference type="PROSITE-ProRule" id="PRU00557"/>
    </source>
</evidence>
<dbReference type="InterPro" id="IPR015819">
    <property type="entry name" value="Lipid_transp_b-sht_shell"/>
</dbReference>
<dbReference type="SMART" id="SM00638">
    <property type="entry name" value="LPD_N"/>
    <property type="match status" value="1"/>
</dbReference>
<keyword evidence="6" id="KW-0333">Golgi apparatus</keyword>
<dbReference type="Pfam" id="PF01347">
    <property type="entry name" value="Vitellogenin_N"/>
    <property type="match status" value="1"/>
</dbReference>
<gene>
    <name evidence="10" type="ORF">CGI_10015914</name>
</gene>
<dbReference type="InterPro" id="IPR015816">
    <property type="entry name" value="Vitellinogen_b-sht_N"/>
</dbReference>
<evidence type="ECO:0000256" key="3">
    <source>
        <dbReference type="ARBA" id="ARBA00022692"/>
    </source>
</evidence>
<evidence type="ECO:0000256" key="1">
    <source>
        <dbReference type="ARBA" id="ARBA00004614"/>
    </source>
</evidence>
<evidence type="ECO:0000256" key="2">
    <source>
        <dbReference type="ARBA" id="ARBA00009643"/>
    </source>
</evidence>